<comment type="caution">
    <text evidence="2">The sequence shown here is derived from an EMBL/GenBank/DDBJ whole genome shotgun (WGS) entry which is preliminary data.</text>
</comment>
<evidence type="ECO:0000313" key="2">
    <source>
        <dbReference type="EMBL" id="OMO57364.1"/>
    </source>
</evidence>
<feature type="compositionally biased region" description="Polar residues" evidence="1">
    <location>
        <begin position="56"/>
        <end position="68"/>
    </location>
</feature>
<evidence type="ECO:0000256" key="1">
    <source>
        <dbReference type="SAM" id="MobiDB-lite"/>
    </source>
</evidence>
<keyword evidence="3" id="KW-1185">Reference proteome</keyword>
<sequence length="121" mass="13203">MHSKGQQEVSKQIHAGEKYIRTKLGKAGAVGNSKGVHALENQGKVGIGMSSRRQSKTQGRGSKYSQVMKSGEGHMIAKRAQGQCKGNGTKEKDYCIKKKKFKYHQSHEKNNARASQSSKAG</sequence>
<feature type="region of interest" description="Disordered" evidence="1">
    <location>
        <begin position="41"/>
        <end position="68"/>
    </location>
</feature>
<name>A0A1R3GH08_9ROSI</name>
<protein>
    <submittedName>
        <fullName evidence="2">Zinc finger protein 91-like protein</fullName>
    </submittedName>
</protein>
<gene>
    <name evidence="2" type="ORF">COLO4_35418</name>
</gene>
<dbReference type="Proteomes" id="UP000187203">
    <property type="component" value="Unassembled WGS sequence"/>
</dbReference>
<proteinExistence type="predicted"/>
<dbReference type="AlphaFoldDB" id="A0A1R3GH08"/>
<reference evidence="3" key="1">
    <citation type="submission" date="2013-09" db="EMBL/GenBank/DDBJ databases">
        <title>Corchorus olitorius genome sequencing.</title>
        <authorList>
            <person name="Alam M."/>
            <person name="Haque M.S."/>
            <person name="Islam M.S."/>
            <person name="Emdad E.M."/>
            <person name="Islam M.M."/>
            <person name="Ahmed B."/>
            <person name="Halim A."/>
            <person name="Hossen Q.M.M."/>
            <person name="Hossain M.Z."/>
            <person name="Ahmed R."/>
            <person name="Khan M.M."/>
            <person name="Islam R."/>
            <person name="Rashid M.M."/>
            <person name="Khan S.A."/>
            <person name="Rahman M.S."/>
            <person name="Alam M."/>
            <person name="Yahiya A.S."/>
            <person name="Khan M.S."/>
            <person name="Azam M.S."/>
            <person name="Haque T."/>
            <person name="Lashkar M.Z.H."/>
            <person name="Akhand A.I."/>
            <person name="Morshed G."/>
            <person name="Roy S."/>
            <person name="Uddin K.S."/>
            <person name="Rabeya T."/>
            <person name="Hossain A.S."/>
            <person name="Chowdhury A."/>
            <person name="Snigdha A.R."/>
            <person name="Mortoza M.S."/>
            <person name="Matin S.A."/>
            <person name="Hoque S.M.E."/>
            <person name="Islam M.K."/>
            <person name="Roy D.K."/>
            <person name="Haider R."/>
            <person name="Moosa M.M."/>
            <person name="Elias S.M."/>
            <person name="Hasan A.M."/>
            <person name="Jahan S."/>
            <person name="Shafiuddin M."/>
            <person name="Mahmood N."/>
            <person name="Shommy N.S."/>
        </authorList>
    </citation>
    <scope>NUCLEOTIDE SEQUENCE [LARGE SCALE GENOMIC DNA]</scope>
    <source>
        <strain evidence="3">cv. O-4</strain>
    </source>
</reference>
<evidence type="ECO:0000313" key="3">
    <source>
        <dbReference type="Proteomes" id="UP000187203"/>
    </source>
</evidence>
<feature type="compositionally biased region" description="Polar residues" evidence="1">
    <location>
        <begin position="112"/>
        <end position="121"/>
    </location>
</feature>
<accession>A0A1R3GH08</accession>
<dbReference type="EMBL" id="AWUE01022568">
    <property type="protein sequence ID" value="OMO57364.1"/>
    <property type="molecule type" value="Genomic_DNA"/>
</dbReference>
<organism evidence="2 3">
    <name type="scientific">Corchorus olitorius</name>
    <dbReference type="NCBI Taxonomy" id="93759"/>
    <lineage>
        <taxon>Eukaryota</taxon>
        <taxon>Viridiplantae</taxon>
        <taxon>Streptophyta</taxon>
        <taxon>Embryophyta</taxon>
        <taxon>Tracheophyta</taxon>
        <taxon>Spermatophyta</taxon>
        <taxon>Magnoliopsida</taxon>
        <taxon>eudicotyledons</taxon>
        <taxon>Gunneridae</taxon>
        <taxon>Pentapetalae</taxon>
        <taxon>rosids</taxon>
        <taxon>malvids</taxon>
        <taxon>Malvales</taxon>
        <taxon>Malvaceae</taxon>
        <taxon>Grewioideae</taxon>
        <taxon>Apeibeae</taxon>
        <taxon>Corchorus</taxon>
    </lineage>
</organism>
<feature type="region of interest" description="Disordered" evidence="1">
    <location>
        <begin position="102"/>
        <end position="121"/>
    </location>
</feature>